<keyword evidence="3" id="KW-0560">Oxidoreductase</keyword>
<evidence type="ECO:0000313" key="5">
    <source>
        <dbReference type="EMBL" id="MCG2587611.1"/>
    </source>
</evidence>
<gene>
    <name evidence="5" type="ORF">L6773_03470</name>
</gene>
<dbReference type="Proteomes" id="UP001165366">
    <property type="component" value="Unassembled WGS sequence"/>
</dbReference>
<organism evidence="5 6">
    <name type="scientific">Rhodohalobacter sulfatireducens</name>
    <dbReference type="NCBI Taxonomy" id="2911366"/>
    <lineage>
        <taxon>Bacteria</taxon>
        <taxon>Pseudomonadati</taxon>
        <taxon>Balneolota</taxon>
        <taxon>Balneolia</taxon>
        <taxon>Balneolales</taxon>
        <taxon>Balneolaceae</taxon>
        <taxon>Rhodohalobacter</taxon>
    </lineage>
</organism>
<dbReference type="EMBL" id="JAKLWS010000003">
    <property type="protein sequence ID" value="MCG2587611.1"/>
    <property type="molecule type" value="Genomic_DNA"/>
</dbReference>
<accession>A0ABS9K9U6</accession>
<dbReference type="PANTHER" id="PTHR33711:SF11">
    <property type="entry name" value="DIOXYGENASE"/>
    <property type="match status" value="1"/>
</dbReference>
<dbReference type="Pfam" id="PF00775">
    <property type="entry name" value="Dioxygenase_C"/>
    <property type="match status" value="1"/>
</dbReference>
<dbReference type="SUPFAM" id="SSF49482">
    <property type="entry name" value="Aromatic compound dioxygenase"/>
    <property type="match status" value="1"/>
</dbReference>
<proteinExistence type="inferred from homology"/>
<comment type="caution">
    <text evidence="5">The sequence shown here is derived from an EMBL/GenBank/DDBJ whole genome shotgun (WGS) entry which is preliminary data.</text>
</comment>
<evidence type="ECO:0000256" key="1">
    <source>
        <dbReference type="ARBA" id="ARBA00007825"/>
    </source>
</evidence>
<dbReference type="PANTHER" id="PTHR33711">
    <property type="entry name" value="DIOXYGENASE, PUTATIVE (AFU_ORTHOLOGUE AFUA_2G02910)-RELATED"/>
    <property type="match status" value="1"/>
</dbReference>
<dbReference type="InterPro" id="IPR050770">
    <property type="entry name" value="Intradiol_RC_Dioxygenase"/>
</dbReference>
<evidence type="ECO:0000256" key="3">
    <source>
        <dbReference type="ARBA" id="ARBA00023002"/>
    </source>
</evidence>
<evidence type="ECO:0000313" key="6">
    <source>
        <dbReference type="Proteomes" id="UP001165366"/>
    </source>
</evidence>
<keyword evidence="2" id="KW-0223">Dioxygenase</keyword>
<comment type="similarity">
    <text evidence="1">Belongs to the intradiol ring-cleavage dioxygenase family.</text>
</comment>
<protein>
    <recommendedName>
        <fullName evidence="4">Intradiol ring-cleavage dioxygenases domain-containing protein</fullName>
    </recommendedName>
</protein>
<sequence>MKRRDFLKKSGIAAIAVSTFGFIRYDGEKFVGDCETTSDILGPFYRPDSPVRNSLLIEGEAGRQIELSGVVRHQDCKTPYRNAKVELWHCDGYGVYDNSSDDFRYRGTTYTNSDGSYSFQTILPIPYDVGDGTIRPAHFHMMISTEEYQPLVTQLYFSGDQHIESDPWAAAAKGRVLDVEELSNGSTRVHFPVNMAKTLSIEPSSIDKLTGEYIHEQNPESAVEFFKSNNKLWMKNEVHGEMFEYVGNNRFQYPGNPDAMYQYLHFEILPSGSVKLRMTLTDMDFNEHSSIYIKDA</sequence>
<reference evidence="5" key="1">
    <citation type="submission" date="2022-01" db="EMBL/GenBank/DDBJ databases">
        <authorList>
            <person name="Wang Y."/>
        </authorList>
    </citation>
    <scope>NUCLEOTIDE SEQUENCE</scope>
    <source>
        <strain evidence="5">WB101</strain>
    </source>
</reference>
<evidence type="ECO:0000256" key="2">
    <source>
        <dbReference type="ARBA" id="ARBA00022964"/>
    </source>
</evidence>
<name>A0ABS9K9U6_9BACT</name>
<dbReference type="InterPro" id="IPR015889">
    <property type="entry name" value="Intradiol_dOase_core"/>
</dbReference>
<evidence type="ECO:0000259" key="4">
    <source>
        <dbReference type="Pfam" id="PF00775"/>
    </source>
</evidence>
<dbReference type="InterPro" id="IPR000627">
    <property type="entry name" value="Intradiol_dOase_C"/>
</dbReference>
<feature type="domain" description="Intradiol ring-cleavage dioxygenases" evidence="4">
    <location>
        <begin position="42"/>
        <end position="181"/>
    </location>
</feature>
<dbReference type="RefSeq" id="WP_237852455.1">
    <property type="nucleotide sequence ID" value="NZ_JAKLWS010000003.1"/>
</dbReference>
<reference evidence="5" key="2">
    <citation type="submission" date="2024-05" db="EMBL/GenBank/DDBJ databases">
        <title>Rhodohalobacter halophilus gen. nov., sp. nov., a moderately halophilic member of the family Balneolaceae.</title>
        <authorList>
            <person name="Xia J."/>
        </authorList>
    </citation>
    <scope>NUCLEOTIDE SEQUENCE</scope>
    <source>
        <strain evidence="5">WB101</strain>
    </source>
</reference>
<dbReference type="Gene3D" id="2.60.130.10">
    <property type="entry name" value="Aromatic compound dioxygenase"/>
    <property type="match status" value="1"/>
</dbReference>
<keyword evidence="6" id="KW-1185">Reference proteome</keyword>